<organism evidence="2">
    <name type="scientific">Streptomyces sp. R41</name>
    <dbReference type="NCBI Taxonomy" id="3238632"/>
    <lineage>
        <taxon>Bacteria</taxon>
        <taxon>Bacillati</taxon>
        <taxon>Actinomycetota</taxon>
        <taxon>Actinomycetes</taxon>
        <taxon>Kitasatosporales</taxon>
        <taxon>Streptomycetaceae</taxon>
        <taxon>Streptomyces</taxon>
    </lineage>
</organism>
<dbReference type="EMBL" id="CP163443">
    <property type="protein sequence ID" value="XDQ59300.1"/>
    <property type="molecule type" value="Genomic_DNA"/>
</dbReference>
<evidence type="ECO:0000313" key="2">
    <source>
        <dbReference type="EMBL" id="XDQ59300.1"/>
    </source>
</evidence>
<feature type="compositionally biased region" description="Basic and acidic residues" evidence="1">
    <location>
        <begin position="12"/>
        <end position="21"/>
    </location>
</feature>
<feature type="region of interest" description="Disordered" evidence="1">
    <location>
        <begin position="66"/>
        <end position="94"/>
    </location>
</feature>
<evidence type="ECO:0000256" key="1">
    <source>
        <dbReference type="SAM" id="MobiDB-lite"/>
    </source>
</evidence>
<feature type="compositionally biased region" description="Polar residues" evidence="1">
    <location>
        <begin position="76"/>
        <end position="88"/>
    </location>
</feature>
<accession>A0AB39S085</accession>
<reference evidence="2" key="1">
    <citation type="submission" date="2024-07" db="EMBL/GenBank/DDBJ databases">
        <authorList>
            <person name="Yu S.T."/>
        </authorList>
    </citation>
    <scope>NUCLEOTIDE SEQUENCE</scope>
    <source>
        <strain evidence="2">R41</strain>
    </source>
</reference>
<name>A0AB39S085_9ACTN</name>
<proteinExistence type="predicted"/>
<gene>
    <name evidence="2" type="ORF">AB5J53_03860</name>
</gene>
<protein>
    <submittedName>
        <fullName evidence="2">Uncharacterized protein</fullName>
    </submittedName>
</protein>
<dbReference type="RefSeq" id="WP_369252935.1">
    <property type="nucleotide sequence ID" value="NZ_CP163443.1"/>
</dbReference>
<sequence length="94" mass="10187">MSVVGGVLRKAPASDDDPRHLDETRQYLKDTEELSAVARHAKEFTDLMALRHLARINPTVLFLTAEHPFPAPPSTTGPLSSSQRSPQAKSGVAP</sequence>
<dbReference type="AlphaFoldDB" id="A0AB39S085"/>
<feature type="region of interest" description="Disordered" evidence="1">
    <location>
        <begin position="1"/>
        <end position="21"/>
    </location>
</feature>